<evidence type="ECO:0000256" key="2">
    <source>
        <dbReference type="SAM" id="Phobius"/>
    </source>
</evidence>
<protein>
    <submittedName>
        <fullName evidence="3">Uncharacterized protein</fullName>
    </submittedName>
</protein>
<evidence type="ECO:0000313" key="3">
    <source>
        <dbReference type="EMBL" id="MCA9379220.1"/>
    </source>
</evidence>
<dbReference type="EMBL" id="JAGQLI010000112">
    <property type="protein sequence ID" value="MCA9379220.1"/>
    <property type="molecule type" value="Genomic_DNA"/>
</dbReference>
<keyword evidence="2" id="KW-1133">Transmembrane helix</keyword>
<organism evidence="3 4">
    <name type="scientific">Candidatus Dojkabacteria bacterium</name>
    <dbReference type="NCBI Taxonomy" id="2099670"/>
    <lineage>
        <taxon>Bacteria</taxon>
        <taxon>Candidatus Dojkabacteria</taxon>
    </lineage>
</organism>
<proteinExistence type="predicted"/>
<name>A0A955L0I2_9BACT</name>
<evidence type="ECO:0000256" key="1">
    <source>
        <dbReference type="SAM" id="MobiDB-lite"/>
    </source>
</evidence>
<gene>
    <name evidence="3" type="ORF">KC640_02220</name>
</gene>
<dbReference type="AlphaFoldDB" id="A0A955L0I2"/>
<comment type="caution">
    <text evidence="3">The sequence shown here is derived from an EMBL/GenBank/DDBJ whole genome shotgun (WGS) entry which is preliminary data.</text>
</comment>
<evidence type="ECO:0000313" key="4">
    <source>
        <dbReference type="Proteomes" id="UP000760819"/>
    </source>
</evidence>
<accession>A0A955L0I2</accession>
<dbReference type="Proteomes" id="UP000760819">
    <property type="component" value="Unassembled WGS sequence"/>
</dbReference>
<sequence>MAQRLLPSQADSAQSPMPEPQASHSVIFPKLRFPTRQFALRWLVAVREIIIRDPELVAWMQSISRETLEDLADRDLRVLVSRVAVRIFREYGLEVSLGEVLGMLQNAGDVDSLEQLLMNYYSSVCKPGDLLEPSQIPSVIEEVRQSHERKLTMQFLLLGVILGVFLSFLVLDSVDLRDLERLLSGEVNIIQLLWPEDAYGDIEATCNAYHATSGVQKDGTVINPCPRDRGKEG</sequence>
<feature type="region of interest" description="Disordered" evidence="1">
    <location>
        <begin position="1"/>
        <end position="21"/>
    </location>
</feature>
<reference evidence="3" key="2">
    <citation type="journal article" date="2021" name="Microbiome">
        <title>Successional dynamics and alternative stable states in a saline activated sludge microbial community over 9 years.</title>
        <authorList>
            <person name="Wang Y."/>
            <person name="Ye J."/>
            <person name="Ju F."/>
            <person name="Liu L."/>
            <person name="Boyd J.A."/>
            <person name="Deng Y."/>
            <person name="Parks D.H."/>
            <person name="Jiang X."/>
            <person name="Yin X."/>
            <person name="Woodcroft B.J."/>
            <person name="Tyson G.W."/>
            <person name="Hugenholtz P."/>
            <person name="Polz M.F."/>
            <person name="Zhang T."/>
        </authorList>
    </citation>
    <scope>NUCLEOTIDE SEQUENCE</scope>
    <source>
        <strain evidence="3">HKST-UBA12</strain>
    </source>
</reference>
<feature type="transmembrane region" description="Helical" evidence="2">
    <location>
        <begin position="151"/>
        <end position="171"/>
    </location>
</feature>
<keyword evidence="2" id="KW-0812">Transmembrane</keyword>
<keyword evidence="2" id="KW-0472">Membrane</keyword>
<reference evidence="3" key="1">
    <citation type="submission" date="2020-04" db="EMBL/GenBank/DDBJ databases">
        <authorList>
            <person name="Zhang T."/>
        </authorList>
    </citation>
    <scope>NUCLEOTIDE SEQUENCE</scope>
    <source>
        <strain evidence="3">HKST-UBA12</strain>
    </source>
</reference>